<feature type="non-terminal residue" evidence="1">
    <location>
        <position position="1"/>
    </location>
</feature>
<accession>A0AA40JPY5</accession>
<dbReference type="EMBL" id="JXIG01000414">
    <property type="protein sequence ID" value="KIU01385.1"/>
    <property type="molecule type" value="Genomic_DNA"/>
</dbReference>
<dbReference type="AlphaFoldDB" id="A0AA40JPY5"/>
<comment type="caution">
    <text evidence="1">The sequence shown here is derived from an EMBL/GenBank/DDBJ whole genome shotgun (WGS) entry which is preliminary data.</text>
</comment>
<evidence type="ECO:0000313" key="2">
    <source>
        <dbReference type="Proteomes" id="UP000032274"/>
    </source>
</evidence>
<proteinExistence type="predicted"/>
<name>A0AA40JPY5_STAAU</name>
<dbReference type="Proteomes" id="UP000032274">
    <property type="component" value="Unassembled WGS sequence"/>
</dbReference>
<protein>
    <submittedName>
        <fullName evidence="1">Uncharacterized protein</fullName>
    </submittedName>
</protein>
<reference evidence="1 2" key="1">
    <citation type="submission" date="2015-01" db="EMBL/GenBank/DDBJ databases">
        <title>Characterization of Swiss Staphylococcus aureus strains involved in food poisoning.</title>
        <authorList>
            <person name="Crovadore J."/>
            <person name="Chablais R."/>
            <person name="Tonacini J."/>
            <person name="Schnyder B."/>
            <person name="Lefort F."/>
        </authorList>
    </citation>
    <scope>NUCLEOTIDE SEQUENCE [LARGE SCALE GENOMIC DNA]</scope>
    <source>
        <strain evidence="1 2">SA-120</strain>
    </source>
</reference>
<gene>
    <name evidence="1" type="ORF">QU38_01905</name>
</gene>
<feature type="non-terminal residue" evidence="1">
    <location>
        <position position="153"/>
    </location>
</feature>
<sequence>VVIDVGIHFVADRVGRDAADFAFEAAENRIVIGRDLHAGALARADERDVARRDAGLDQQPVVQRDDFHHLAVGRHDAADRRDFDVLDHAAHGRTQGEPLQRVRPAANHRGKRFDFLAHLGEILSCLDQILRAQIGLFEIQVRALALEPQHFDV</sequence>
<organism evidence="1 2">
    <name type="scientific">Staphylococcus aureus</name>
    <dbReference type="NCBI Taxonomy" id="1280"/>
    <lineage>
        <taxon>Bacteria</taxon>
        <taxon>Bacillati</taxon>
        <taxon>Bacillota</taxon>
        <taxon>Bacilli</taxon>
        <taxon>Bacillales</taxon>
        <taxon>Staphylococcaceae</taxon>
        <taxon>Staphylococcus</taxon>
    </lineage>
</organism>
<evidence type="ECO:0000313" key="1">
    <source>
        <dbReference type="EMBL" id="KIU01385.1"/>
    </source>
</evidence>